<comment type="caution">
    <text evidence="9">The sequence shown here is derived from an EMBL/GenBank/DDBJ whole genome shotgun (WGS) entry which is preliminary data.</text>
</comment>
<feature type="domain" description="HAMP" evidence="8">
    <location>
        <begin position="389"/>
        <end position="443"/>
    </location>
</feature>
<evidence type="ECO:0000256" key="6">
    <source>
        <dbReference type="SAM" id="Phobius"/>
    </source>
</evidence>
<dbReference type="SUPFAM" id="SSF58104">
    <property type="entry name" value="Methyl-accepting chemotaxis protein (MCP) signaling domain"/>
    <property type="match status" value="1"/>
</dbReference>
<reference evidence="9 10" key="1">
    <citation type="submission" date="2020-03" db="EMBL/GenBank/DDBJ databases">
        <title>Two novel Motilibacter sp.</title>
        <authorList>
            <person name="Liu S."/>
        </authorList>
    </citation>
    <scope>NUCLEOTIDE SEQUENCE [LARGE SCALE GENOMIC DNA]</scope>
    <source>
        <strain evidence="9 10">E257</strain>
    </source>
</reference>
<dbReference type="RefSeq" id="WP_166281033.1">
    <property type="nucleotide sequence ID" value="NZ_JAANNP010000003.1"/>
</dbReference>
<feature type="domain" description="Methyl-accepting transducer" evidence="7">
    <location>
        <begin position="455"/>
        <end position="677"/>
    </location>
</feature>
<dbReference type="CDD" id="cd06225">
    <property type="entry name" value="HAMP"/>
    <property type="match status" value="1"/>
</dbReference>
<dbReference type="Pfam" id="PF00015">
    <property type="entry name" value="MCPsignal"/>
    <property type="match status" value="1"/>
</dbReference>
<feature type="transmembrane region" description="Helical" evidence="6">
    <location>
        <begin position="365"/>
        <end position="389"/>
    </location>
</feature>
<dbReference type="PROSITE" id="PS50111">
    <property type="entry name" value="CHEMOTAXIS_TRANSDUC_2"/>
    <property type="match status" value="1"/>
</dbReference>
<dbReference type="Proteomes" id="UP000800981">
    <property type="component" value="Unassembled WGS sequence"/>
</dbReference>
<evidence type="ECO:0000259" key="7">
    <source>
        <dbReference type="PROSITE" id="PS50111"/>
    </source>
</evidence>
<dbReference type="SUPFAM" id="SSF103190">
    <property type="entry name" value="Sensory domain-like"/>
    <property type="match status" value="1"/>
</dbReference>
<accession>A0ABX0GWL1</accession>
<dbReference type="Gene3D" id="1.10.287.950">
    <property type="entry name" value="Methyl-accepting chemotaxis protein"/>
    <property type="match status" value="1"/>
</dbReference>
<dbReference type="InterPro" id="IPR029151">
    <property type="entry name" value="Sensor-like_sf"/>
</dbReference>
<dbReference type="Pfam" id="PF17201">
    <property type="entry name" value="Cache_3-Cache_2"/>
    <property type="match status" value="1"/>
</dbReference>
<dbReference type="Pfam" id="PF00672">
    <property type="entry name" value="HAMP"/>
    <property type="match status" value="1"/>
</dbReference>
<dbReference type="SMART" id="SM00304">
    <property type="entry name" value="HAMP"/>
    <property type="match status" value="1"/>
</dbReference>
<evidence type="ECO:0000256" key="2">
    <source>
        <dbReference type="ARBA" id="ARBA00022989"/>
    </source>
</evidence>
<evidence type="ECO:0000256" key="3">
    <source>
        <dbReference type="ARBA" id="ARBA00023224"/>
    </source>
</evidence>
<evidence type="ECO:0000256" key="5">
    <source>
        <dbReference type="PROSITE-ProRule" id="PRU00284"/>
    </source>
</evidence>
<keyword evidence="1 6" id="KW-0812">Transmembrane</keyword>
<dbReference type="InterPro" id="IPR033462">
    <property type="entry name" value="Cache_3-Cache_2"/>
</dbReference>
<sequence>MSTLRARARRGIRFRVTALLVGGTVLTSVVLTAFGALQAGGMGADVRDEVAGLTDQQLDRVADGVYDVVSTQGDLTSLKLDSDLRVASDVLRRAGGFGTGGGTVTWDAKNQVTQEQERVRLPRAVAGDTWLGQNTDADRATPVVDEVKRLVGGTATIFQRMPDGGMLRVATNVLGKDGKRAIGTYIPAVGADGKPNAVVSTVTAGKTYRGIAFVVDSYYVAVYEPLKDERGRVVGMLYVGAKQESIPTLREALMQAKAGEHGTVAIVGGSGDRLGKVMMSTWPEGTDPLTVADADGKKYLADAVAAGATLDAGELATVAYRDGATGGHTIRVSYYQPWDWVILVDSQDSDFATVDKDVADGTRGLILSLVVAALLVAVVAAVVAGLVGARMARPLERLHERLRAVSDGDGDLTARLDEDEPGEAGQLARAFNAFVAKVATTVDGVARVAAKLQASGAEVGTIAEDLGRAANRSAEHAAQAEGAARDVSANVHELTMGAEEMSSSITEISRNAAEAAAVAGDAVRTVERTTVTVDKLATSSARIDEVVKAITSIAEQTKLLALNATIEAARAGEAGKGFAVVANEVKELATETARATDDISRRVGAIQEETGEVTAAITRMGEVIASIDSFQTNIAGAVEEQTATTAGMQQQMAGTRDAATQIAAGIADVAAAASSTDERAGQAQRTAAELAELTDELGRLVSSFRR</sequence>
<evidence type="ECO:0000256" key="4">
    <source>
        <dbReference type="ARBA" id="ARBA00029447"/>
    </source>
</evidence>
<evidence type="ECO:0000313" key="10">
    <source>
        <dbReference type="Proteomes" id="UP000800981"/>
    </source>
</evidence>
<dbReference type="PROSITE" id="PS50885">
    <property type="entry name" value="HAMP"/>
    <property type="match status" value="1"/>
</dbReference>
<keyword evidence="6" id="KW-0472">Membrane</keyword>
<proteinExistence type="inferred from homology"/>
<dbReference type="InterPro" id="IPR004089">
    <property type="entry name" value="MCPsignal_dom"/>
</dbReference>
<dbReference type="PANTHER" id="PTHR32089:SF112">
    <property type="entry name" value="LYSOZYME-LIKE PROTEIN-RELATED"/>
    <property type="match status" value="1"/>
</dbReference>
<keyword evidence="2 6" id="KW-1133">Transmembrane helix</keyword>
<dbReference type="SMART" id="SM00283">
    <property type="entry name" value="MA"/>
    <property type="match status" value="1"/>
</dbReference>
<organism evidence="9 10">
    <name type="scientific">Motilibacter deserti</name>
    <dbReference type="NCBI Taxonomy" id="2714956"/>
    <lineage>
        <taxon>Bacteria</taxon>
        <taxon>Bacillati</taxon>
        <taxon>Actinomycetota</taxon>
        <taxon>Actinomycetes</taxon>
        <taxon>Motilibacterales</taxon>
        <taxon>Motilibacteraceae</taxon>
        <taxon>Motilibacter</taxon>
    </lineage>
</organism>
<evidence type="ECO:0000313" key="9">
    <source>
        <dbReference type="EMBL" id="NHC13997.1"/>
    </source>
</evidence>
<name>A0ABX0GWL1_9ACTN</name>
<keyword evidence="3 5" id="KW-0807">Transducer</keyword>
<gene>
    <name evidence="9" type="ORF">G9H71_09415</name>
</gene>
<keyword evidence="10" id="KW-1185">Reference proteome</keyword>
<dbReference type="InterPro" id="IPR003660">
    <property type="entry name" value="HAMP_dom"/>
</dbReference>
<dbReference type="PANTHER" id="PTHR32089">
    <property type="entry name" value="METHYL-ACCEPTING CHEMOTAXIS PROTEIN MCPB"/>
    <property type="match status" value="1"/>
</dbReference>
<comment type="similarity">
    <text evidence="4">Belongs to the methyl-accepting chemotaxis (MCP) protein family.</text>
</comment>
<dbReference type="EMBL" id="JAANNP010000003">
    <property type="protein sequence ID" value="NHC13997.1"/>
    <property type="molecule type" value="Genomic_DNA"/>
</dbReference>
<evidence type="ECO:0000259" key="8">
    <source>
        <dbReference type="PROSITE" id="PS50885"/>
    </source>
</evidence>
<evidence type="ECO:0000256" key="1">
    <source>
        <dbReference type="ARBA" id="ARBA00022692"/>
    </source>
</evidence>
<protein>
    <submittedName>
        <fullName evidence="9">Methyl-accepting chemotaxis protein</fullName>
    </submittedName>
</protein>